<feature type="active site" evidence="20">
    <location>
        <position position="162"/>
    </location>
</feature>
<keyword evidence="8 20" id="KW-0963">Cytoplasm</keyword>
<keyword evidence="10 20" id="KW-0285">Flavoprotein</keyword>
<dbReference type="PANTHER" id="PTHR21071:SF4">
    <property type="entry name" value="UDP-N-ACETYLENOLPYRUVOYLGLUCOSAMINE REDUCTASE"/>
    <property type="match status" value="1"/>
</dbReference>
<dbReference type="InterPro" id="IPR036318">
    <property type="entry name" value="FAD-bd_PCMH-like_sf"/>
</dbReference>
<dbReference type="InterPro" id="IPR003170">
    <property type="entry name" value="MurB"/>
</dbReference>
<keyword evidence="9 20" id="KW-0132">Cell division</keyword>
<dbReference type="GO" id="GO:0009252">
    <property type="term" value="P:peptidoglycan biosynthetic process"/>
    <property type="evidence" value="ECO:0007669"/>
    <property type="project" value="UniProtKB-UniRule"/>
</dbReference>
<evidence type="ECO:0000313" key="22">
    <source>
        <dbReference type="EMBL" id="OFC59200.1"/>
    </source>
</evidence>
<dbReference type="GO" id="GO:0051301">
    <property type="term" value="P:cell division"/>
    <property type="evidence" value="ECO:0007669"/>
    <property type="project" value="UniProtKB-KW"/>
</dbReference>
<dbReference type="InterPro" id="IPR006094">
    <property type="entry name" value="Oxid_FAD_bind_N"/>
</dbReference>
<keyword evidence="13 20" id="KW-0133">Cell shape</keyword>
<evidence type="ECO:0000313" key="24">
    <source>
        <dbReference type="Proteomes" id="UP000243534"/>
    </source>
</evidence>
<evidence type="ECO:0000256" key="8">
    <source>
        <dbReference type="ARBA" id="ARBA00022490"/>
    </source>
</evidence>
<evidence type="ECO:0000256" key="20">
    <source>
        <dbReference type="HAMAP-Rule" id="MF_00037"/>
    </source>
</evidence>
<dbReference type="SUPFAM" id="SSF56176">
    <property type="entry name" value="FAD-binding/transporter-associated domain-like"/>
    <property type="match status" value="1"/>
</dbReference>
<dbReference type="Gene3D" id="3.30.43.10">
    <property type="entry name" value="Uridine Diphospho-n-acetylenolpyruvylglucosamine Reductase, domain 2"/>
    <property type="match status" value="1"/>
</dbReference>
<keyword evidence="15 20" id="KW-0560">Oxidoreductase</keyword>
<dbReference type="GO" id="GO:0008360">
    <property type="term" value="P:regulation of cell shape"/>
    <property type="evidence" value="ECO:0007669"/>
    <property type="project" value="UniProtKB-KW"/>
</dbReference>
<dbReference type="AlphaFoldDB" id="A0A1E7YV15"/>
<dbReference type="RefSeq" id="WP_070135821.1">
    <property type="nucleotide sequence ID" value="NZ_LJAM02000130.1"/>
</dbReference>
<organism evidence="22 24">
    <name type="scientific">Candidatus Erwinia dacicola</name>
    <dbReference type="NCBI Taxonomy" id="252393"/>
    <lineage>
        <taxon>Bacteria</taxon>
        <taxon>Pseudomonadati</taxon>
        <taxon>Pseudomonadota</taxon>
        <taxon>Gammaproteobacteria</taxon>
        <taxon>Enterobacterales</taxon>
        <taxon>Erwiniaceae</taxon>
        <taxon>Erwinia</taxon>
    </lineage>
</organism>
<dbReference type="Gene3D" id="3.90.78.10">
    <property type="entry name" value="UDP-N-acetylenolpyruvoylglucosamine reductase, C-terminal domain"/>
    <property type="match status" value="1"/>
</dbReference>
<evidence type="ECO:0000256" key="15">
    <source>
        <dbReference type="ARBA" id="ARBA00023002"/>
    </source>
</evidence>
<reference evidence="23 25" key="2">
    <citation type="submission" date="2018-04" db="EMBL/GenBank/DDBJ databases">
        <title>Genomes of the Obligate Erwinia dacicola and Facultative Enterobacter sp. OLF Endosymbionts of the Olive Fruit fly, Bactrocera oleae.</title>
        <authorList>
            <person name="Estes A.M."/>
            <person name="Hearn D.J."/>
            <person name="Agarwal S."/>
            <person name="Pierson E.A."/>
            <person name="Dunning-Hotopp J.C."/>
        </authorList>
    </citation>
    <scope>NUCLEOTIDE SEQUENCE [LARGE SCALE GENOMIC DNA]</scope>
    <source>
        <strain evidence="23 25">Oroville</strain>
    </source>
</reference>
<dbReference type="EMBL" id="MAYS01000571">
    <property type="protein sequence ID" value="OFC59200.1"/>
    <property type="molecule type" value="Genomic_DNA"/>
</dbReference>
<dbReference type="UniPathway" id="UPA00219"/>
<evidence type="ECO:0000256" key="9">
    <source>
        <dbReference type="ARBA" id="ARBA00022618"/>
    </source>
</evidence>
<dbReference type="Pfam" id="PF02873">
    <property type="entry name" value="MurB_C"/>
    <property type="match status" value="1"/>
</dbReference>
<dbReference type="PANTHER" id="PTHR21071">
    <property type="entry name" value="UDP-N-ACETYLENOLPYRUVOYLGLUCOSAMINE REDUCTASE"/>
    <property type="match status" value="1"/>
</dbReference>
<evidence type="ECO:0000259" key="21">
    <source>
        <dbReference type="PROSITE" id="PS51387"/>
    </source>
</evidence>
<feature type="active site" description="Proton donor" evidence="20">
    <location>
        <position position="232"/>
    </location>
</feature>
<evidence type="ECO:0000256" key="14">
    <source>
        <dbReference type="ARBA" id="ARBA00022984"/>
    </source>
</evidence>
<evidence type="ECO:0000256" key="13">
    <source>
        <dbReference type="ARBA" id="ARBA00022960"/>
    </source>
</evidence>
<evidence type="ECO:0000256" key="1">
    <source>
        <dbReference type="ARBA" id="ARBA00001974"/>
    </source>
</evidence>
<dbReference type="EC" id="1.3.1.98" evidence="6 20"/>
<keyword evidence="11 20" id="KW-0274">FAD</keyword>
<keyword evidence="16 20" id="KW-0131">Cell cycle</keyword>
<name>A0A1E7YV15_9GAMM</name>
<reference evidence="22 24" key="1">
    <citation type="submission" date="2016-07" db="EMBL/GenBank/DDBJ databases">
        <authorList>
            <person name="Yuval B."/>
        </authorList>
    </citation>
    <scope>NUCLEOTIDE SEQUENCE [LARGE SCALE GENOMIC DNA]</scope>
    <source>
        <strain evidence="22 24">IL</strain>
    </source>
</reference>
<evidence type="ECO:0000256" key="19">
    <source>
        <dbReference type="ARBA" id="ARBA00048914"/>
    </source>
</evidence>
<dbReference type="Proteomes" id="UP000243534">
    <property type="component" value="Unassembled WGS sequence"/>
</dbReference>
<sequence>MSCQQHSLKTWNTFSLEACANKISMAESAEALCQFWQQSTDQNEPVLLLGEGSNVLFLDDFSGQVIINRIKSIRVSETTDAWSLHVGAGENWHQLVETSLEQGLSGLENLALIPGCAGSAPIQNIGAYGVELDRVCEYVDIVSLADGVQQRLTAAQCQFGYRDSIFKYQYRDGYAIIAVGLRLAKIWQPVLSYGDLRNLDPLTVTPREVFNAVCQMRRSKLPDPKMTGNAGSFFKNPLVSAEVAAKLQAEYPHIPQYPQINGDVNVKLAAGWLIDQCDLKGFHIGGAAVHAQQALVLINANEATGQDIVNLARSVRQRVAEKFNVWLEPEVRFIAAQGETDAVEVIA</sequence>
<evidence type="ECO:0000256" key="11">
    <source>
        <dbReference type="ARBA" id="ARBA00022827"/>
    </source>
</evidence>
<proteinExistence type="inferred from homology"/>
<evidence type="ECO:0000256" key="12">
    <source>
        <dbReference type="ARBA" id="ARBA00022857"/>
    </source>
</evidence>
<dbReference type="NCBIfam" id="NF000755">
    <property type="entry name" value="PRK00046.1"/>
    <property type="match status" value="1"/>
</dbReference>
<dbReference type="GO" id="GO:0008762">
    <property type="term" value="F:UDP-N-acetylmuramate dehydrogenase activity"/>
    <property type="evidence" value="ECO:0007669"/>
    <property type="project" value="UniProtKB-UniRule"/>
</dbReference>
<evidence type="ECO:0000313" key="23">
    <source>
        <dbReference type="EMBL" id="RAP71544.1"/>
    </source>
</evidence>
<evidence type="ECO:0000256" key="18">
    <source>
        <dbReference type="ARBA" id="ARBA00031026"/>
    </source>
</evidence>
<evidence type="ECO:0000256" key="10">
    <source>
        <dbReference type="ARBA" id="ARBA00022630"/>
    </source>
</evidence>
<evidence type="ECO:0000256" key="6">
    <source>
        <dbReference type="ARBA" id="ARBA00012518"/>
    </source>
</evidence>
<dbReference type="SUPFAM" id="SSF56194">
    <property type="entry name" value="Uridine diphospho-N-Acetylenolpyruvylglucosamine reductase, MurB, C-terminal domain"/>
    <property type="match status" value="1"/>
</dbReference>
<dbReference type="InterPro" id="IPR016167">
    <property type="entry name" value="FAD-bd_PCMH_sub1"/>
</dbReference>
<evidence type="ECO:0000256" key="2">
    <source>
        <dbReference type="ARBA" id="ARBA00003921"/>
    </source>
</evidence>
<feature type="active site" evidence="20">
    <location>
        <position position="330"/>
    </location>
</feature>
<keyword evidence="25" id="KW-1185">Reference proteome</keyword>
<gene>
    <name evidence="20 23" type="primary">murB</name>
    <name evidence="23" type="ORF">ACZ87_01642</name>
    <name evidence="22" type="ORF">BBW68_02490</name>
</gene>
<comment type="similarity">
    <text evidence="5 20">Belongs to the MurB family.</text>
</comment>
<dbReference type="GO" id="GO:0071555">
    <property type="term" value="P:cell wall organization"/>
    <property type="evidence" value="ECO:0007669"/>
    <property type="project" value="UniProtKB-KW"/>
</dbReference>
<keyword evidence="14 20" id="KW-0573">Peptidoglycan synthesis</keyword>
<protein>
    <recommendedName>
        <fullName evidence="7 20">UDP-N-acetylenolpyruvoylglucosamine reductase</fullName>
        <ecNumber evidence="6 20">1.3.1.98</ecNumber>
    </recommendedName>
    <alternativeName>
        <fullName evidence="18 20">UDP-N-acetylmuramate dehydrogenase</fullName>
    </alternativeName>
</protein>
<dbReference type="OrthoDB" id="9804753at2"/>
<dbReference type="Gene3D" id="3.30.465.10">
    <property type="match status" value="1"/>
</dbReference>
<keyword evidence="17 20" id="KW-0961">Cell wall biogenesis/degradation</keyword>
<evidence type="ECO:0000256" key="4">
    <source>
        <dbReference type="ARBA" id="ARBA00004752"/>
    </source>
</evidence>
<accession>A0A1E7YV15</accession>
<dbReference type="InterPro" id="IPR036635">
    <property type="entry name" value="MurB_C_sf"/>
</dbReference>
<dbReference type="GO" id="GO:0005829">
    <property type="term" value="C:cytosol"/>
    <property type="evidence" value="ECO:0007669"/>
    <property type="project" value="TreeGrafter"/>
</dbReference>
<dbReference type="PROSITE" id="PS51387">
    <property type="entry name" value="FAD_PCMH"/>
    <property type="match status" value="1"/>
</dbReference>
<comment type="subcellular location">
    <subcellularLocation>
        <location evidence="3 20">Cytoplasm</location>
    </subcellularLocation>
</comment>
<dbReference type="HAMAP" id="MF_00037">
    <property type="entry name" value="MurB"/>
    <property type="match status" value="1"/>
</dbReference>
<dbReference type="InterPro" id="IPR016166">
    <property type="entry name" value="FAD-bd_PCMH"/>
</dbReference>
<dbReference type="InterPro" id="IPR016169">
    <property type="entry name" value="FAD-bd_PCMH_sub2"/>
</dbReference>
<dbReference type="NCBIfam" id="TIGR00179">
    <property type="entry name" value="murB"/>
    <property type="match status" value="1"/>
</dbReference>
<dbReference type="GO" id="GO:0071949">
    <property type="term" value="F:FAD binding"/>
    <property type="evidence" value="ECO:0007669"/>
    <property type="project" value="InterPro"/>
</dbReference>
<comment type="pathway">
    <text evidence="4 20">Cell wall biogenesis; peptidoglycan biosynthesis.</text>
</comment>
<dbReference type="Pfam" id="PF01565">
    <property type="entry name" value="FAD_binding_4"/>
    <property type="match status" value="1"/>
</dbReference>
<evidence type="ECO:0000256" key="7">
    <source>
        <dbReference type="ARBA" id="ARBA00015188"/>
    </source>
</evidence>
<evidence type="ECO:0000313" key="25">
    <source>
        <dbReference type="Proteomes" id="UP000244334"/>
    </source>
</evidence>
<evidence type="ECO:0000256" key="5">
    <source>
        <dbReference type="ARBA" id="ARBA00010485"/>
    </source>
</evidence>
<evidence type="ECO:0000256" key="17">
    <source>
        <dbReference type="ARBA" id="ARBA00023316"/>
    </source>
</evidence>
<dbReference type="Proteomes" id="UP000244334">
    <property type="component" value="Unassembled WGS sequence"/>
</dbReference>
<dbReference type="InterPro" id="IPR011601">
    <property type="entry name" value="MurB_C"/>
</dbReference>
<evidence type="ECO:0000256" key="16">
    <source>
        <dbReference type="ARBA" id="ARBA00023306"/>
    </source>
</evidence>
<evidence type="ECO:0000256" key="3">
    <source>
        <dbReference type="ARBA" id="ARBA00004496"/>
    </source>
</evidence>
<comment type="cofactor">
    <cofactor evidence="1 20">
        <name>FAD</name>
        <dbReference type="ChEBI" id="CHEBI:57692"/>
    </cofactor>
</comment>
<comment type="caution">
    <text evidence="22">The sequence shown here is derived from an EMBL/GenBank/DDBJ whole genome shotgun (WGS) entry which is preliminary data.</text>
</comment>
<comment type="catalytic activity">
    <reaction evidence="19 20">
        <text>UDP-N-acetyl-alpha-D-muramate + NADP(+) = UDP-N-acetyl-3-O-(1-carboxyvinyl)-alpha-D-glucosamine + NADPH + H(+)</text>
        <dbReference type="Rhea" id="RHEA:12248"/>
        <dbReference type="ChEBI" id="CHEBI:15378"/>
        <dbReference type="ChEBI" id="CHEBI:57783"/>
        <dbReference type="ChEBI" id="CHEBI:58349"/>
        <dbReference type="ChEBI" id="CHEBI:68483"/>
        <dbReference type="ChEBI" id="CHEBI:70757"/>
        <dbReference type="EC" id="1.3.1.98"/>
    </reaction>
</comment>
<comment type="function">
    <text evidence="2 20">Cell wall formation.</text>
</comment>
<feature type="domain" description="FAD-binding PCMH-type" evidence="21">
    <location>
        <begin position="16"/>
        <end position="186"/>
    </location>
</feature>
<dbReference type="EMBL" id="LJAM02000130">
    <property type="protein sequence ID" value="RAP71544.1"/>
    <property type="molecule type" value="Genomic_DNA"/>
</dbReference>
<keyword evidence="12 20" id="KW-0521">NADP</keyword>